<evidence type="ECO:0000313" key="22">
    <source>
        <dbReference type="EMBL" id="KAK9930534.1"/>
    </source>
</evidence>
<dbReference type="GO" id="GO:0046872">
    <property type="term" value="F:metal ion binding"/>
    <property type="evidence" value="ECO:0007669"/>
    <property type="project" value="UniProtKB-KW"/>
</dbReference>
<comment type="similarity">
    <text evidence="5">Belongs to the CCR4/nocturin family.</text>
</comment>
<dbReference type="PANTHER" id="PTHR12121:SF79">
    <property type="entry name" value="CARBON CATABOLITE REPRESSOR PROTEIN 4 HOMOLOG 1-LIKE ISOFORM X1"/>
    <property type="match status" value="1"/>
</dbReference>
<evidence type="ECO:0000256" key="6">
    <source>
        <dbReference type="ARBA" id="ARBA00011757"/>
    </source>
</evidence>
<reference evidence="22 23" key="1">
    <citation type="journal article" date="2023" name="G3 (Bethesda)">
        <title>A chromosome-length genome assembly and annotation of blackberry (Rubus argutus, cv. 'Hillquist').</title>
        <authorList>
            <person name="Bruna T."/>
            <person name="Aryal R."/>
            <person name="Dudchenko O."/>
            <person name="Sargent D.J."/>
            <person name="Mead D."/>
            <person name="Buti M."/>
            <person name="Cavallini A."/>
            <person name="Hytonen T."/>
            <person name="Andres J."/>
            <person name="Pham M."/>
            <person name="Weisz D."/>
            <person name="Mascagni F."/>
            <person name="Usai G."/>
            <person name="Natali L."/>
            <person name="Bassil N."/>
            <person name="Fernandez G.E."/>
            <person name="Lomsadze A."/>
            <person name="Armour M."/>
            <person name="Olukolu B."/>
            <person name="Poorten T."/>
            <person name="Britton C."/>
            <person name="Davik J."/>
            <person name="Ashrafi H."/>
            <person name="Aiden E.L."/>
            <person name="Borodovsky M."/>
            <person name="Worthington M."/>
        </authorList>
    </citation>
    <scope>NUCLEOTIDE SEQUENCE [LARGE SCALE GENOMIC DNA]</scope>
    <source>
        <strain evidence="22">PI 553951</strain>
    </source>
</reference>
<name>A0AAW1X202_RUBAR</name>
<keyword evidence="12" id="KW-0378">Hydrolase</keyword>
<proteinExistence type="inferred from homology"/>
<gene>
    <name evidence="22" type="ORF">M0R45_027571</name>
</gene>
<dbReference type="PANTHER" id="PTHR12121">
    <property type="entry name" value="CARBON CATABOLITE REPRESSOR PROTEIN 4"/>
    <property type="match status" value="1"/>
</dbReference>
<dbReference type="InterPro" id="IPR005135">
    <property type="entry name" value="Endo/exonuclease/phosphatase"/>
</dbReference>
<evidence type="ECO:0000256" key="10">
    <source>
        <dbReference type="ARBA" id="ARBA00022723"/>
    </source>
</evidence>
<evidence type="ECO:0000256" key="8">
    <source>
        <dbReference type="ARBA" id="ARBA00022490"/>
    </source>
</evidence>
<evidence type="ECO:0000256" key="20">
    <source>
        <dbReference type="SAM" id="MobiDB-lite"/>
    </source>
</evidence>
<evidence type="ECO:0000256" key="2">
    <source>
        <dbReference type="ARBA" id="ARBA00001946"/>
    </source>
</evidence>
<evidence type="ECO:0000256" key="4">
    <source>
        <dbReference type="ARBA" id="ARBA00004496"/>
    </source>
</evidence>
<evidence type="ECO:0000256" key="3">
    <source>
        <dbReference type="ARBA" id="ARBA00004123"/>
    </source>
</evidence>
<dbReference type="Gene3D" id="3.60.10.10">
    <property type="entry name" value="Endonuclease/exonuclease/phosphatase"/>
    <property type="match status" value="1"/>
</dbReference>
<keyword evidence="13" id="KW-0269">Exonuclease</keyword>
<evidence type="ECO:0000256" key="7">
    <source>
        <dbReference type="ARBA" id="ARBA00012161"/>
    </source>
</evidence>
<evidence type="ECO:0000256" key="1">
    <source>
        <dbReference type="ARBA" id="ARBA00001663"/>
    </source>
</evidence>
<comment type="function">
    <text evidence="19">Acts as a catalytic component of the CCR4-NOT core complex, which in the nucleus seems to be a general transcription factor, and in the cytoplasm the major mRNA deadenylase involved in mRNA turnover.</text>
</comment>
<dbReference type="GO" id="GO:0004535">
    <property type="term" value="F:poly(A)-specific ribonuclease activity"/>
    <property type="evidence" value="ECO:0007669"/>
    <property type="project" value="UniProtKB-EC"/>
</dbReference>
<evidence type="ECO:0000256" key="16">
    <source>
        <dbReference type="ARBA" id="ARBA00023015"/>
    </source>
</evidence>
<protein>
    <recommendedName>
        <fullName evidence="7">poly(A)-specific ribonuclease</fullName>
        <ecNumber evidence="7">3.1.13.4</ecNumber>
    </recommendedName>
</protein>
<dbReference type="InterPro" id="IPR050410">
    <property type="entry name" value="CCR4/nocturin_mRNA_transcr"/>
</dbReference>
<feature type="domain" description="Endonuclease/exonuclease/phosphatase" evidence="21">
    <location>
        <begin position="262"/>
        <end position="584"/>
    </location>
</feature>
<evidence type="ECO:0000256" key="17">
    <source>
        <dbReference type="ARBA" id="ARBA00023163"/>
    </source>
</evidence>
<evidence type="ECO:0000256" key="19">
    <source>
        <dbReference type="ARBA" id="ARBA00054840"/>
    </source>
</evidence>
<dbReference type="InterPro" id="IPR036691">
    <property type="entry name" value="Endo/exonu/phosph_ase_sf"/>
</dbReference>
<evidence type="ECO:0000256" key="13">
    <source>
        <dbReference type="ARBA" id="ARBA00022839"/>
    </source>
</evidence>
<dbReference type="SUPFAM" id="SSF56219">
    <property type="entry name" value="DNase I-like"/>
    <property type="match status" value="1"/>
</dbReference>
<keyword evidence="9" id="KW-0540">Nuclease</keyword>
<evidence type="ECO:0000313" key="23">
    <source>
        <dbReference type="Proteomes" id="UP001457282"/>
    </source>
</evidence>
<evidence type="ECO:0000256" key="14">
    <source>
        <dbReference type="ARBA" id="ARBA00022842"/>
    </source>
</evidence>
<dbReference type="EC" id="3.1.13.4" evidence="7"/>
<dbReference type="Gene3D" id="6.10.140.2220">
    <property type="match status" value="1"/>
</dbReference>
<evidence type="ECO:0000256" key="18">
    <source>
        <dbReference type="ARBA" id="ARBA00023242"/>
    </source>
</evidence>
<comment type="subunit">
    <text evidence="6">Component of the CCR4-NOT complex, at least composed of CRR4 and CAF1 proteins.</text>
</comment>
<dbReference type="AlphaFoldDB" id="A0AAW1X202"/>
<dbReference type="EMBL" id="JBEDUW010000005">
    <property type="protein sequence ID" value="KAK9930534.1"/>
    <property type="molecule type" value="Genomic_DNA"/>
</dbReference>
<dbReference type="FunFam" id="3.60.10.10:FF:000016">
    <property type="entry name" value="Carbon catabolite repressor protein 4 1"/>
    <property type="match status" value="1"/>
</dbReference>
<comment type="cofactor">
    <cofactor evidence="2">
        <name>Mg(2+)</name>
        <dbReference type="ChEBI" id="CHEBI:18420"/>
    </cofactor>
</comment>
<dbReference type="Proteomes" id="UP001457282">
    <property type="component" value="Unassembled WGS sequence"/>
</dbReference>
<keyword evidence="23" id="KW-1185">Reference proteome</keyword>
<keyword evidence="11" id="KW-0677">Repeat</keyword>
<keyword evidence="8" id="KW-0963">Cytoplasm</keyword>
<accession>A0AAW1X202</accession>
<keyword evidence="16" id="KW-0805">Transcription regulation</keyword>
<keyword evidence="17" id="KW-0804">Transcription</keyword>
<sequence>MDPPQDSGVGSSSSSQKSDVGSSSSSSSQSAFTFKLLVEFSTTPVLGCRIDPAIRVANIDYATIDVPPKHEFTCRWYREYISSSSQRGSIRCSVHPDTSASFRCSSCEMLKLPVKGSYYCSKECYNEAWKKHKVCHRRAQQSLPDNRQAATDSDYISLVFNEFSVPDKSPKLEQKGGKEWVEVCSSNSYVPTVDDIGCCLMLESIAVDCSSGLHLCPIHSIVTVPVLYPPAHRPRSILECVRKSGDFDLKAHSSNGVKFSVLSYNLLANLYAIPSKYRECPEWALSWEYRRQNLLNEIIEYDADILCLQEVQSSHLDNFFKPELTKCGYSVIYKRRRNQVFTRDGHCMDGCATFYRRDVFKEIERYELEFESSVMRVIEALEPKQRNEASDRLKKDNVALIVILEKLENVDTSDGINPRICVANTHIFANPSHPDVKLFQVVELITGLDKIAELKIPVLVCGDFNSLPLSEPHRFIRACGLNNLPDKDIDPLGICQHLKLNHSLPLTSAYACFFNSDGIEEEQRKKFNSENGEPLFTHCTSRFTGTLDYIFYTGDSLTLNGVLELLRREDMGYGIPSPYWSSDHIALMAIFVLNSTSCQQQCSREIPANPWQ</sequence>
<dbReference type="GO" id="GO:0003723">
    <property type="term" value="F:RNA binding"/>
    <property type="evidence" value="ECO:0007669"/>
    <property type="project" value="UniProtKB-KW"/>
</dbReference>
<comment type="caution">
    <text evidence="22">The sequence shown here is derived from an EMBL/GenBank/DDBJ whole genome shotgun (WGS) entry which is preliminary data.</text>
</comment>
<evidence type="ECO:0000256" key="11">
    <source>
        <dbReference type="ARBA" id="ARBA00022737"/>
    </source>
</evidence>
<comment type="catalytic activity">
    <reaction evidence="1">
        <text>Exonucleolytic cleavage of poly(A) to 5'-AMP.</text>
        <dbReference type="EC" id="3.1.13.4"/>
    </reaction>
</comment>
<keyword evidence="15" id="KW-0694">RNA-binding</keyword>
<dbReference type="Pfam" id="PF03372">
    <property type="entry name" value="Exo_endo_phos"/>
    <property type="match status" value="1"/>
</dbReference>
<keyword evidence="14" id="KW-0460">Magnesium</keyword>
<dbReference type="GO" id="GO:0005737">
    <property type="term" value="C:cytoplasm"/>
    <property type="evidence" value="ECO:0007669"/>
    <property type="project" value="UniProtKB-SubCell"/>
</dbReference>
<organism evidence="22 23">
    <name type="scientific">Rubus argutus</name>
    <name type="common">Southern blackberry</name>
    <dbReference type="NCBI Taxonomy" id="59490"/>
    <lineage>
        <taxon>Eukaryota</taxon>
        <taxon>Viridiplantae</taxon>
        <taxon>Streptophyta</taxon>
        <taxon>Embryophyta</taxon>
        <taxon>Tracheophyta</taxon>
        <taxon>Spermatophyta</taxon>
        <taxon>Magnoliopsida</taxon>
        <taxon>eudicotyledons</taxon>
        <taxon>Gunneridae</taxon>
        <taxon>Pentapetalae</taxon>
        <taxon>rosids</taxon>
        <taxon>fabids</taxon>
        <taxon>Rosales</taxon>
        <taxon>Rosaceae</taxon>
        <taxon>Rosoideae</taxon>
        <taxon>Rosoideae incertae sedis</taxon>
        <taxon>Rubus</taxon>
    </lineage>
</organism>
<feature type="region of interest" description="Disordered" evidence="20">
    <location>
        <begin position="1"/>
        <end position="27"/>
    </location>
</feature>
<dbReference type="GO" id="GO:0005634">
    <property type="term" value="C:nucleus"/>
    <property type="evidence" value="ECO:0007669"/>
    <property type="project" value="UniProtKB-SubCell"/>
</dbReference>
<keyword evidence="10" id="KW-0479">Metal-binding</keyword>
<evidence type="ECO:0000256" key="9">
    <source>
        <dbReference type="ARBA" id="ARBA00022722"/>
    </source>
</evidence>
<evidence type="ECO:0000256" key="15">
    <source>
        <dbReference type="ARBA" id="ARBA00022884"/>
    </source>
</evidence>
<comment type="subcellular location">
    <subcellularLocation>
        <location evidence="4">Cytoplasm</location>
    </subcellularLocation>
    <subcellularLocation>
        <location evidence="3">Nucleus</location>
    </subcellularLocation>
</comment>
<evidence type="ECO:0000259" key="21">
    <source>
        <dbReference type="Pfam" id="PF03372"/>
    </source>
</evidence>
<evidence type="ECO:0000256" key="12">
    <source>
        <dbReference type="ARBA" id="ARBA00022801"/>
    </source>
</evidence>
<evidence type="ECO:0000256" key="5">
    <source>
        <dbReference type="ARBA" id="ARBA00010774"/>
    </source>
</evidence>
<keyword evidence="18" id="KW-0539">Nucleus</keyword>